<reference evidence="1" key="1">
    <citation type="submission" date="2020-04" db="EMBL/GenBank/DDBJ databases">
        <authorList>
            <person name="Alioto T."/>
            <person name="Alioto T."/>
            <person name="Gomez Garrido J."/>
        </authorList>
    </citation>
    <scope>NUCLEOTIDE SEQUENCE</scope>
    <source>
        <strain evidence="1">A484AB</strain>
    </source>
</reference>
<sequence>MKLGRSMQAKQVFSEKLLKENKRLNEIVDQQKGLLVVNRDIPDGQAIKDKTNVDENATTSATNAISNKEQEKMVEEKEKVKSEQTAKIKDMEKKIEGLSKQIAELSTEVAKTNEGKQKVESELSETAKNCSYFQTKCAGFFNQVVGLNSKQQESEEEISFLKRARENLRAQLAEKDAMMRDSLRGYEDDLEMAQQESGRLRRENQSHTVTIRDLESEIQRLNRMLDEERILMCTNFSIFRPERRCYPSEIDHKSLAKYSSALILLVDGSAD</sequence>
<dbReference type="AlphaFoldDB" id="A0A7D9JJ72"/>
<dbReference type="EMBL" id="CACRXK020016558">
    <property type="protein sequence ID" value="CAB4030007.1"/>
    <property type="molecule type" value="Genomic_DNA"/>
</dbReference>
<accession>A0A7D9JJ72</accession>
<keyword evidence="2" id="KW-1185">Reference proteome</keyword>
<dbReference type="Proteomes" id="UP001152795">
    <property type="component" value="Unassembled WGS sequence"/>
</dbReference>
<comment type="caution">
    <text evidence="1">The sequence shown here is derived from an EMBL/GenBank/DDBJ whole genome shotgun (WGS) entry which is preliminary data.</text>
</comment>
<organism evidence="1 2">
    <name type="scientific">Paramuricea clavata</name>
    <name type="common">Red gorgonian</name>
    <name type="synonym">Violescent sea-whip</name>
    <dbReference type="NCBI Taxonomy" id="317549"/>
    <lineage>
        <taxon>Eukaryota</taxon>
        <taxon>Metazoa</taxon>
        <taxon>Cnidaria</taxon>
        <taxon>Anthozoa</taxon>
        <taxon>Octocorallia</taxon>
        <taxon>Malacalcyonacea</taxon>
        <taxon>Plexauridae</taxon>
        <taxon>Paramuricea</taxon>
    </lineage>
</organism>
<proteinExistence type="predicted"/>
<name>A0A7D9JJ72_PARCT</name>
<protein>
    <submittedName>
        <fullName evidence="1">Uncharacterized protein</fullName>
    </submittedName>
</protein>
<gene>
    <name evidence="1" type="ORF">PACLA_8A041253</name>
</gene>
<evidence type="ECO:0000313" key="2">
    <source>
        <dbReference type="Proteomes" id="UP001152795"/>
    </source>
</evidence>
<evidence type="ECO:0000313" key="1">
    <source>
        <dbReference type="EMBL" id="CAB4030007.1"/>
    </source>
</evidence>